<accession>A0A0J7HY11</accession>
<reference evidence="1 2" key="1">
    <citation type="journal article" date="2013" name="Int. J. Syst. Evol. Microbiol.">
        <title>Chryseobacterium angstadtii sp. nov., isolated from a newt tank.</title>
        <authorList>
            <person name="Kirk K.E."/>
            <person name="Hoffman J.A."/>
            <person name="Smith K.A."/>
            <person name="Strahan B.L."/>
            <person name="Failor K.C."/>
            <person name="Krebs J.E."/>
            <person name="Gale A.N."/>
            <person name="Do T.D."/>
            <person name="Sontag T.C."/>
            <person name="Batties A.M."/>
            <person name="Mistiszyn K."/>
            <person name="Newman J.D."/>
        </authorList>
    </citation>
    <scope>NUCLEOTIDE SEQUENCE [LARGE SCALE GENOMIC DNA]</scope>
    <source>
        <strain evidence="1 2">KM</strain>
    </source>
</reference>
<comment type="caution">
    <text evidence="1">The sequence shown here is derived from an EMBL/GenBank/DDBJ whole genome shotgun (WGS) entry which is preliminary data.</text>
</comment>
<evidence type="ECO:0000313" key="1">
    <source>
        <dbReference type="EMBL" id="KMQ58594.1"/>
    </source>
</evidence>
<protein>
    <submittedName>
        <fullName evidence="1">Uncharacterized protein</fullName>
    </submittedName>
</protein>
<dbReference type="PATRIC" id="fig|558151.6.peg.4485"/>
<gene>
    <name evidence="1" type="ORF">ACM46_21365</name>
</gene>
<evidence type="ECO:0000313" key="2">
    <source>
        <dbReference type="Proteomes" id="UP000036261"/>
    </source>
</evidence>
<organism evidence="1 2">
    <name type="scientific">Chryseobacterium angstadtii</name>
    <dbReference type="NCBI Taxonomy" id="558151"/>
    <lineage>
        <taxon>Bacteria</taxon>
        <taxon>Pseudomonadati</taxon>
        <taxon>Bacteroidota</taxon>
        <taxon>Flavobacteriia</taxon>
        <taxon>Flavobacteriales</taxon>
        <taxon>Weeksellaceae</taxon>
        <taxon>Chryseobacterium group</taxon>
        <taxon>Chryseobacterium</taxon>
    </lineage>
</organism>
<keyword evidence="2" id="KW-1185">Reference proteome</keyword>
<dbReference type="EMBL" id="LFND01000008">
    <property type="protein sequence ID" value="KMQ58594.1"/>
    <property type="molecule type" value="Genomic_DNA"/>
</dbReference>
<proteinExistence type="predicted"/>
<dbReference type="OrthoDB" id="1396884at2"/>
<dbReference type="AlphaFoldDB" id="A0A0J7HY11"/>
<name>A0A0J7HY11_9FLAO</name>
<dbReference type="Proteomes" id="UP000036261">
    <property type="component" value="Unassembled WGS sequence"/>
</dbReference>
<dbReference type="RefSeq" id="WP_048508713.1">
    <property type="nucleotide sequence ID" value="NZ_LFND01000008.1"/>
</dbReference>
<sequence length="140" mass="15152">MAIASPTNKTDINGYLRVRTMIARQDTEYILSADSNGMLLRTTLTSQSVGDTNTSGSTICKNQYFATRADGTKTISAGIVEVRIVPFDGSSTQFNYLQLRLNTAPTSNISVVVLNDETYNSGGTQRSAVTLNFTTSNYTS</sequence>